<gene>
    <name evidence="1" type="ORF">P5G51_016075</name>
</gene>
<dbReference type="EC" id="2.1.-.-" evidence="1"/>
<dbReference type="GO" id="GO:0032259">
    <property type="term" value="P:methylation"/>
    <property type="evidence" value="ECO:0007669"/>
    <property type="project" value="UniProtKB-KW"/>
</dbReference>
<keyword evidence="1" id="KW-0808">Transferase</keyword>
<protein>
    <submittedName>
        <fullName evidence="1">Class I SAM-dependent methyltransferase</fullName>
        <ecNumber evidence="1">2.1.-.-</ecNumber>
    </submittedName>
</protein>
<dbReference type="SUPFAM" id="SSF53335">
    <property type="entry name" value="S-adenosyl-L-methionine-dependent methyltransferases"/>
    <property type="match status" value="1"/>
</dbReference>
<keyword evidence="1" id="KW-0489">Methyltransferase</keyword>
<comment type="caution">
    <text evidence="1">The sequence shown here is derived from an EMBL/GenBank/DDBJ whole genome shotgun (WGS) entry which is preliminary data.</text>
</comment>
<organism evidence="1 2">
    <name type="scientific">Tigheibacillus jepli</name>
    <dbReference type="NCBI Taxonomy" id="3035914"/>
    <lineage>
        <taxon>Bacteria</taxon>
        <taxon>Bacillati</taxon>
        <taxon>Bacillota</taxon>
        <taxon>Bacilli</taxon>
        <taxon>Bacillales</taxon>
        <taxon>Bacillaceae</taxon>
        <taxon>Tigheibacillus</taxon>
    </lineage>
</organism>
<dbReference type="InterPro" id="IPR029063">
    <property type="entry name" value="SAM-dependent_MTases_sf"/>
</dbReference>
<reference evidence="1 2" key="1">
    <citation type="submission" date="2023-10" db="EMBL/GenBank/DDBJ databases">
        <title>179-bfca-hs.</title>
        <authorList>
            <person name="Miliotis G."/>
            <person name="Sengupta P."/>
            <person name="Hameed A."/>
            <person name="Chuvochina M."/>
            <person name="Mcdonagh F."/>
            <person name="Simpson A.C."/>
            <person name="Singh N.K."/>
            <person name="Rekha P.D."/>
            <person name="Raman K."/>
            <person name="Hugenholtz P."/>
            <person name="Venkateswaran K."/>
        </authorList>
    </citation>
    <scope>NUCLEOTIDE SEQUENCE [LARGE SCALE GENOMIC DNA]</scope>
    <source>
        <strain evidence="1 2">179-BFC-A-HS</strain>
    </source>
</reference>
<evidence type="ECO:0000313" key="1">
    <source>
        <dbReference type="EMBL" id="MDY0406676.1"/>
    </source>
</evidence>
<proteinExistence type="predicted"/>
<keyword evidence="2" id="KW-1185">Reference proteome</keyword>
<dbReference type="Gene3D" id="3.40.50.150">
    <property type="entry name" value="Vaccinia Virus protein VP39"/>
    <property type="match status" value="1"/>
</dbReference>
<dbReference type="EMBL" id="JAROCA020000002">
    <property type="protein sequence ID" value="MDY0406676.1"/>
    <property type="molecule type" value="Genomic_DNA"/>
</dbReference>
<dbReference type="Proteomes" id="UP001228376">
    <property type="component" value="Unassembled WGS sequence"/>
</dbReference>
<evidence type="ECO:0000313" key="2">
    <source>
        <dbReference type="Proteomes" id="UP001228376"/>
    </source>
</evidence>
<name>A0ABU5CLA2_9BACI</name>
<sequence length="231" mass="27233">MNQYLNFSQKDYLQLQKVYEALLQQVYEICNQKEVSEEEIDQLFRSHYKNLQSFLLDSNGKEIFKKYRESPDVLEIKCAEYTSEFQMRLLGIYLSKVKQPVLDIGCGQQANLVHFLRKNDIVVYGLDRNVQNLNNKIYQVDWLEYTYVPDTWGTVISHMAFSNHFMHHHLRPDGDYEKYATKYMEILKSLKIGGSFIYAPGLSFMEEILISTFDSYTVETGEYSTMVTRIN</sequence>
<dbReference type="GO" id="GO:0008168">
    <property type="term" value="F:methyltransferase activity"/>
    <property type="evidence" value="ECO:0007669"/>
    <property type="project" value="UniProtKB-KW"/>
</dbReference>
<accession>A0ABU5CLA2</accession>
<dbReference type="RefSeq" id="WP_306068325.1">
    <property type="nucleotide sequence ID" value="NZ_JAROCA020000002.1"/>
</dbReference>
<dbReference type="CDD" id="cd02440">
    <property type="entry name" value="AdoMet_MTases"/>
    <property type="match status" value="1"/>
</dbReference>